<reference evidence="2 3" key="1">
    <citation type="submission" date="2020-11" db="EMBL/GenBank/DDBJ databases">
        <title>Pseudomonas fulva producing VIM-24.</title>
        <authorList>
            <person name="Liu S."/>
        </authorList>
    </citation>
    <scope>NUCLEOTIDE SEQUENCE [LARGE SCALE GENOMIC DNA]</scope>
    <source>
        <strain evidence="2 3">ZDHY414</strain>
    </source>
</reference>
<sequence>MNRDPMAQDGADDDMPVSPDPSVNPDNPTIPDPDDDPLMNEEEGGDMEDSEQPPMDVNTPRE</sequence>
<accession>A0A7S9Q1L9</accession>
<dbReference type="RefSeq" id="WP_033695128.1">
    <property type="nucleotide sequence ID" value="NZ_BQHM01000003.1"/>
</dbReference>
<dbReference type="Proteomes" id="UP000594430">
    <property type="component" value="Chromosome"/>
</dbReference>
<evidence type="ECO:0000256" key="1">
    <source>
        <dbReference type="SAM" id="MobiDB-lite"/>
    </source>
</evidence>
<dbReference type="GeneID" id="93442522"/>
<evidence type="ECO:0000313" key="2">
    <source>
        <dbReference type="EMBL" id="QPH47264.1"/>
    </source>
</evidence>
<feature type="region of interest" description="Disordered" evidence="1">
    <location>
        <begin position="1"/>
        <end position="62"/>
    </location>
</feature>
<gene>
    <name evidence="2" type="ORF">IZU98_12580</name>
</gene>
<dbReference type="EMBL" id="CP064946">
    <property type="protein sequence ID" value="QPH47264.1"/>
    <property type="molecule type" value="Genomic_DNA"/>
</dbReference>
<proteinExistence type="predicted"/>
<organism evidence="2 3">
    <name type="scientific">Pseudomonas fulva</name>
    <dbReference type="NCBI Taxonomy" id="47880"/>
    <lineage>
        <taxon>Bacteria</taxon>
        <taxon>Pseudomonadati</taxon>
        <taxon>Pseudomonadota</taxon>
        <taxon>Gammaproteobacteria</taxon>
        <taxon>Pseudomonadales</taxon>
        <taxon>Pseudomonadaceae</taxon>
        <taxon>Pseudomonas</taxon>
    </lineage>
</organism>
<dbReference type="AlphaFoldDB" id="A0A7S9Q1L9"/>
<feature type="compositionally biased region" description="Acidic residues" evidence="1">
    <location>
        <begin position="32"/>
        <end position="51"/>
    </location>
</feature>
<feature type="compositionally biased region" description="Low complexity" evidence="1">
    <location>
        <begin position="16"/>
        <end position="29"/>
    </location>
</feature>
<evidence type="ECO:0000313" key="3">
    <source>
        <dbReference type="Proteomes" id="UP000594430"/>
    </source>
</evidence>
<protein>
    <submittedName>
        <fullName evidence="2">Uncharacterized protein</fullName>
    </submittedName>
</protein>
<name>A0A7S9Q1L9_9PSED</name>